<dbReference type="PANTHER" id="PTHR42715">
    <property type="entry name" value="BETA-GLUCOSIDASE"/>
    <property type="match status" value="1"/>
</dbReference>
<dbReference type="EMBL" id="NIHT01000010">
    <property type="protein sequence ID" value="PLT75596.1"/>
    <property type="molecule type" value="Genomic_DNA"/>
</dbReference>
<dbReference type="SUPFAM" id="SSF51445">
    <property type="entry name" value="(Trans)glycosidases"/>
    <property type="match status" value="1"/>
</dbReference>
<dbReference type="AlphaFoldDB" id="A0A2N5PKE1"/>
<keyword evidence="2" id="KW-0378">Hydrolase</keyword>
<gene>
    <name evidence="4" type="ORF">CDL23_07830</name>
</gene>
<dbReference type="InterPro" id="IPR017853">
    <property type="entry name" value="GH"/>
</dbReference>
<evidence type="ECO:0000256" key="2">
    <source>
        <dbReference type="ARBA" id="ARBA00022801"/>
    </source>
</evidence>
<organism evidence="4 5">
    <name type="scientific">Mediterraneibacter gnavus</name>
    <name type="common">Ruminococcus gnavus</name>
    <dbReference type="NCBI Taxonomy" id="33038"/>
    <lineage>
        <taxon>Bacteria</taxon>
        <taxon>Bacillati</taxon>
        <taxon>Bacillota</taxon>
        <taxon>Clostridia</taxon>
        <taxon>Lachnospirales</taxon>
        <taxon>Lachnospiraceae</taxon>
        <taxon>Mediterraneibacter</taxon>
    </lineage>
</organism>
<dbReference type="GO" id="GO:0008422">
    <property type="term" value="F:beta-glucosidase activity"/>
    <property type="evidence" value="ECO:0007669"/>
    <property type="project" value="TreeGrafter"/>
</dbReference>
<evidence type="ECO:0000313" key="4">
    <source>
        <dbReference type="EMBL" id="PLT75596.1"/>
    </source>
</evidence>
<dbReference type="GO" id="GO:0009251">
    <property type="term" value="P:glucan catabolic process"/>
    <property type="evidence" value="ECO:0007669"/>
    <property type="project" value="TreeGrafter"/>
</dbReference>
<accession>A0A2N5PKE1</accession>
<dbReference type="InterPro" id="IPR019800">
    <property type="entry name" value="Glyco_hydro_3_AS"/>
</dbReference>
<proteinExistence type="inferred from homology"/>
<dbReference type="Pfam" id="PF00933">
    <property type="entry name" value="Glyco_hydro_3"/>
    <property type="match status" value="1"/>
</dbReference>
<dbReference type="Gene3D" id="3.20.20.300">
    <property type="entry name" value="Glycoside hydrolase, family 3, N-terminal domain"/>
    <property type="match status" value="1"/>
</dbReference>
<comment type="similarity">
    <text evidence="1">Belongs to the glycosyl hydrolase 3 family.</text>
</comment>
<evidence type="ECO:0000259" key="3">
    <source>
        <dbReference type="Pfam" id="PF00933"/>
    </source>
</evidence>
<reference evidence="4 5" key="1">
    <citation type="journal article" date="2017" name="Genome Med.">
        <title>A novel Ruminococcus gnavus clade enriched in inflammatory bowel disease patients.</title>
        <authorList>
            <person name="Hall A.B."/>
            <person name="Yassour M."/>
            <person name="Sauk J."/>
            <person name="Garner A."/>
            <person name="Jiang X."/>
            <person name="Arthur T."/>
            <person name="Lagoudas G.K."/>
            <person name="Vatanen T."/>
            <person name="Fornelos N."/>
            <person name="Wilson R."/>
            <person name="Bertha M."/>
            <person name="Cohen M."/>
            <person name="Garber J."/>
            <person name="Khalili H."/>
            <person name="Gevers D."/>
            <person name="Ananthakrishnan A.N."/>
            <person name="Kugathasan S."/>
            <person name="Lander E.S."/>
            <person name="Blainey P."/>
            <person name="Vlamakis H."/>
            <person name="Xavier R.J."/>
            <person name="Huttenhower C."/>
        </authorList>
    </citation>
    <scope>NUCLEOTIDE SEQUENCE [LARGE SCALE GENOMIC DNA]</scope>
    <source>
        <strain evidence="4 5">RJX1125</strain>
    </source>
</reference>
<sequence>MCCTWLNEQSARELYLKPFEACVKNSEGRPLAIMSSYVFVGTEWAGGCPELLNEILRDEWGLRGMVLTDYFGNYGYMDADRAVCGGSDIMLATIGSEAIMTDTKSATSVQAMRTACKNVLYTIVNSNVYEDYTGSTSLVQN</sequence>
<dbReference type="PROSITE" id="PS00775">
    <property type="entry name" value="GLYCOSYL_HYDROL_F3"/>
    <property type="match status" value="1"/>
</dbReference>
<comment type="caution">
    <text evidence="4">The sequence shown here is derived from an EMBL/GenBank/DDBJ whole genome shotgun (WGS) entry which is preliminary data.</text>
</comment>
<protein>
    <recommendedName>
        <fullName evidence="3">Glycoside hydrolase family 3 N-terminal domain-containing protein</fullName>
    </recommendedName>
</protein>
<dbReference type="PANTHER" id="PTHR42715:SF3">
    <property type="entry name" value="BETA-GLUCOSIDASE B-RELATED"/>
    <property type="match status" value="1"/>
</dbReference>
<dbReference type="InterPro" id="IPR050288">
    <property type="entry name" value="Cellulose_deg_GH3"/>
</dbReference>
<feature type="domain" description="Glycoside hydrolase family 3 N-terminal" evidence="3">
    <location>
        <begin position="7"/>
        <end position="77"/>
    </location>
</feature>
<dbReference type="InterPro" id="IPR001764">
    <property type="entry name" value="Glyco_hydro_3_N"/>
</dbReference>
<dbReference type="Proteomes" id="UP000235093">
    <property type="component" value="Unassembled WGS sequence"/>
</dbReference>
<dbReference type="InterPro" id="IPR036962">
    <property type="entry name" value="Glyco_hydro_3_N_sf"/>
</dbReference>
<evidence type="ECO:0000313" key="5">
    <source>
        <dbReference type="Proteomes" id="UP000235093"/>
    </source>
</evidence>
<evidence type="ECO:0000256" key="1">
    <source>
        <dbReference type="ARBA" id="ARBA00005336"/>
    </source>
</evidence>
<name>A0A2N5PKE1_MEDGN</name>